<dbReference type="SUPFAM" id="SSF53738">
    <property type="entry name" value="Phosphoglucomutase, first 3 domains"/>
    <property type="match status" value="3"/>
</dbReference>
<dbReference type="Pfam" id="PF02879">
    <property type="entry name" value="PGM_PMM_II"/>
    <property type="match status" value="1"/>
</dbReference>
<comment type="cofactor">
    <cofactor evidence="1">
        <name>Mg(2+)</name>
        <dbReference type="ChEBI" id="CHEBI:18420"/>
    </cofactor>
</comment>
<dbReference type="CDD" id="cd03089">
    <property type="entry name" value="PMM_PGM"/>
    <property type="match status" value="1"/>
</dbReference>
<dbReference type="InterPro" id="IPR016066">
    <property type="entry name" value="A-D-PHexomutase_CS"/>
</dbReference>
<dbReference type="InterPro" id="IPR016055">
    <property type="entry name" value="A-D-PHexomutase_a/b/a-I/II/III"/>
</dbReference>
<evidence type="ECO:0000256" key="5">
    <source>
        <dbReference type="ARBA" id="ARBA00022842"/>
    </source>
</evidence>
<feature type="domain" description="Alpha-D-phosphohexomutase alpha/beta/alpha" evidence="10">
    <location>
        <begin position="154"/>
        <end position="251"/>
    </location>
</feature>
<evidence type="ECO:0000313" key="13">
    <source>
        <dbReference type="EMBL" id="HGL18033.1"/>
    </source>
</evidence>
<dbReference type="InterPro" id="IPR036900">
    <property type="entry name" value="A-D-PHexomutase_C_sf"/>
</dbReference>
<dbReference type="InterPro" id="IPR005846">
    <property type="entry name" value="A-D-PHexomutase_a/b/a-III"/>
</dbReference>
<evidence type="ECO:0000256" key="2">
    <source>
        <dbReference type="ARBA" id="ARBA00010231"/>
    </source>
</evidence>
<keyword evidence="5 7" id="KW-0460">Magnesium</keyword>
<organism evidence="13">
    <name type="scientific">candidate division WOR-3 bacterium</name>
    <dbReference type="NCBI Taxonomy" id="2052148"/>
    <lineage>
        <taxon>Bacteria</taxon>
        <taxon>Bacteria division WOR-3</taxon>
    </lineage>
</organism>
<accession>A0A7V3ZYI6</accession>
<evidence type="ECO:0000259" key="10">
    <source>
        <dbReference type="Pfam" id="PF02879"/>
    </source>
</evidence>
<dbReference type="SUPFAM" id="SSF55957">
    <property type="entry name" value="Phosphoglucomutase, C-terminal domain"/>
    <property type="match status" value="1"/>
</dbReference>
<comment type="caution">
    <text evidence="13">The sequence shown here is derived from an EMBL/GenBank/DDBJ whole genome shotgun (WGS) entry which is preliminary data.</text>
</comment>
<comment type="similarity">
    <text evidence="2 7">Belongs to the phosphohexose mutase family.</text>
</comment>
<dbReference type="PANTHER" id="PTHR43771">
    <property type="entry name" value="PHOSPHOMANNOMUTASE"/>
    <property type="match status" value="1"/>
</dbReference>
<gene>
    <name evidence="12" type="ORF">ENU66_06080</name>
    <name evidence="13" type="ORF">ENU66_06885</name>
</gene>
<protein>
    <submittedName>
        <fullName evidence="13">Phosphomannomutase/phosphoglucomutase</fullName>
    </submittedName>
</protein>
<dbReference type="GO" id="GO:0000287">
    <property type="term" value="F:magnesium ion binding"/>
    <property type="evidence" value="ECO:0007669"/>
    <property type="project" value="InterPro"/>
</dbReference>
<dbReference type="Gene3D" id="3.30.310.50">
    <property type="entry name" value="Alpha-D-phosphohexomutase, C-terminal domain"/>
    <property type="match status" value="1"/>
</dbReference>
<dbReference type="AlphaFoldDB" id="A0A7V3ZYI6"/>
<dbReference type="EMBL" id="DTDJ01000043">
    <property type="protein sequence ID" value="HGL17874.1"/>
    <property type="molecule type" value="Genomic_DNA"/>
</dbReference>
<evidence type="ECO:0000256" key="3">
    <source>
        <dbReference type="ARBA" id="ARBA00022553"/>
    </source>
</evidence>
<dbReference type="PROSITE" id="PS00710">
    <property type="entry name" value="PGM_PMM"/>
    <property type="match status" value="1"/>
</dbReference>
<dbReference type="InterPro" id="IPR005843">
    <property type="entry name" value="A-D-PHexomutase_C"/>
</dbReference>
<keyword evidence="3" id="KW-0597">Phosphoprotein</keyword>
<feature type="domain" description="Alpha-D-phosphohexomutase alpha/beta/alpha" evidence="9">
    <location>
        <begin position="6"/>
        <end position="138"/>
    </location>
</feature>
<evidence type="ECO:0000259" key="8">
    <source>
        <dbReference type="Pfam" id="PF00408"/>
    </source>
</evidence>
<dbReference type="Pfam" id="PF02878">
    <property type="entry name" value="PGM_PMM_I"/>
    <property type="match status" value="1"/>
</dbReference>
<evidence type="ECO:0000259" key="11">
    <source>
        <dbReference type="Pfam" id="PF02880"/>
    </source>
</evidence>
<feature type="domain" description="Alpha-D-phosphohexomutase alpha/beta/alpha" evidence="11">
    <location>
        <begin position="256"/>
        <end position="364"/>
    </location>
</feature>
<evidence type="ECO:0000313" key="12">
    <source>
        <dbReference type="EMBL" id="HGL17874.1"/>
    </source>
</evidence>
<proteinExistence type="inferred from homology"/>
<dbReference type="PRINTS" id="PR00509">
    <property type="entry name" value="PGMPMM"/>
</dbReference>
<reference evidence="13" key="1">
    <citation type="journal article" date="2020" name="mSystems">
        <title>Genome- and Community-Level Interaction Insights into Carbon Utilization and Element Cycling Functions of Hydrothermarchaeota in Hydrothermal Sediment.</title>
        <authorList>
            <person name="Zhou Z."/>
            <person name="Liu Y."/>
            <person name="Xu W."/>
            <person name="Pan J."/>
            <person name="Luo Z.H."/>
            <person name="Li M."/>
        </authorList>
    </citation>
    <scope>NUCLEOTIDE SEQUENCE [LARGE SCALE GENOMIC DNA]</scope>
    <source>
        <strain evidence="13">SpSt-69</strain>
    </source>
</reference>
<dbReference type="Pfam" id="PF02880">
    <property type="entry name" value="PGM_PMM_III"/>
    <property type="match status" value="1"/>
</dbReference>
<dbReference type="GO" id="GO:0016868">
    <property type="term" value="F:intramolecular phosphotransferase activity"/>
    <property type="evidence" value="ECO:0007669"/>
    <property type="project" value="InterPro"/>
</dbReference>
<dbReference type="GO" id="GO:0005975">
    <property type="term" value="P:carbohydrate metabolic process"/>
    <property type="evidence" value="ECO:0007669"/>
    <property type="project" value="InterPro"/>
</dbReference>
<evidence type="ECO:0000256" key="6">
    <source>
        <dbReference type="ARBA" id="ARBA00023235"/>
    </source>
</evidence>
<dbReference type="InterPro" id="IPR005841">
    <property type="entry name" value="Alpha-D-phosphohexomutase_SF"/>
</dbReference>
<dbReference type="Pfam" id="PF00408">
    <property type="entry name" value="PGM_PMM_IV"/>
    <property type="match status" value="1"/>
</dbReference>
<dbReference type="Gene3D" id="3.40.120.10">
    <property type="entry name" value="Alpha-D-Glucose-1,6-Bisphosphate, subunit A, domain 3"/>
    <property type="match status" value="3"/>
</dbReference>
<dbReference type="EMBL" id="DTDJ01000043">
    <property type="protein sequence ID" value="HGL18033.1"/>
    <property type="molecule type" value="Genomic_DNA"/>
</dbReference>
<feature type="domain" description="Alpha-D-phosphohexomutase C-terminal" evidence="8">
    <location>
        <begin position="371"/>
        <end position="443"/>
    </location>
</feature>
<dbReference type="InterPro" id="IPR005845">
    <property type="entry name" value="A-D-PHexomutase_a/b/a-II"/>
</dbReference>
<keyword evidence="4 7" id="KW-0479">Metal-binding</keyword>
<dbReference type="InterPro" id="IPR005844">
    <property type="entry name" value="A-D-PHexomutase_a/b/a-I"/>
</dbReference>
<keyword evidence="6" id="KW-0413">Isomerase</keyword>
<evidence type="ECO:0000256" key="1">
    <source>
        <dbReference type="ARBA" id="ARBA00001946"/>
    </source>
</evidence>
<dbReference type="PANTHER" id="PTHR43771:SF2">
    <property type="entry name" value="PHOSPHOMANNOMUTASE_PHOSPHOGLUCOMUTASE"/>
    <property type="match status" value="1"/>
</dbReference>
<sequence>MKLVDEIFRMYDIRGIYDKELNEEIAYLIGRAFGTIIKEKGGSKVTVGMDARPSSIPLKEALIEGFVKTGISVYDLGLVPTPLQYYSLFKYEVHGGIQVTASHNPREYNGFKLSLGRETFYGDDIQKLKEMIKKEKFYHTLERGKVQRLDVVDQYIFEMVQNVKIEGKYRVAIDPGNGTAGPVVSEIFNSLRIPFEGIYMEVDGTFPNHLADPTIEKYMKDLSEKVVKDKFDLGIGYDGDADRIGAITETGVLLFGDRLLGIFSKQVLKSYPGATIIHDVKCSKGLTEYIEKLGGKPLMWKTGHALLKAKLREVNAPLAGEMSGHIFFNDRFYGYDDAIYASLRLLEILEEENKSLSALADEIPYYYSTPEIRVGCPDDKKFEVVSKLVEEFKKNYKVIDIDGVRVEFEDGFGLIRASNTQPVLVVRCEGRTSERLEEIKSLIFGALSKFKEVELNSDVH</sequence>
<evidence type="ECO:0000256" key="4">
    <source>
        <dbReference type="ARBA" id="ARBA00022723"/>
    </source>
</evidence>
<name>A0A7V3ZYI6_UNCW3</name>
<evidence type="ECO:0000259" key="9">
    <source>
        <dbReference type="Pfam" id="PF02878"/>
    </source>
</evidence>
<evidence type="ECO:0000256" key="7">
    <source>
        <dbReference type="RuleBase" id="RU004326"/>
    </source>
</evidence>